<dbReference type="PROSITE" id="PS50865">
    <property type="entry name" value="ZF_MYND_2"/>
    <property type="match status" value="1"/>
</dbReference>
<keyword evidence="8" id="KW-1185">Reference proteome</keyword>
<dbReference type="KEGG" id="ela:UCREL1_4583"/>
<dbReference type="PROSITE" id="PS01360">
    <property type="entry name" value="ZF_MYND_1"/>
    <property type="match status" value="1"/>
</dbReference>
<evidence type="ECO:0000259" key="6">
    <source>
        <dbReference type="PROSITE" id="PS50865"/>
    </source>
</evidence>
<dbReference type="STRING" id="1287681.M7TNV2"/>
<evidence type="ECO:0000259" key="5">
    <source>
        <dbReference type="PROSITE" id="PS50280"/>
    </source>
</evidence>
<evidence type="ECO:0000256" key="1">
    <source>
        <dbReference type="ARBA" id="ARBA00022723"/>
    </source>
</evidence>
<dbReference type="InterPro" id="IPR001214">
    <property type="entry name" value="SET_dom"/>
</dbReference>
<accession>M7TNV2</accession>
<keyword evidence="2 4" id="KW-0863">Zinc-finger</keyword>
<proteinExistence type="predicted"/>
<keyword evidence="3" id="KW-0862">Zinc</keyword>
<dbReference type="Gene3D" id="2.170.270.10">
    <property type="entry name" value="SET domain"/>
    <property type="match status" value="1"/>
</dbReference>
<evidence type="ECO:0000256" key="3">
    <source>
        <dbReference type="ARBA" id="ARBA00022833"/>
    </source>
</evidence>
<dbReference type="eggNOG" id="KOG2084">
    <property type="taxonomic scope" value="Eukaryota"/>
</dbReference>
<dbReference type="Pfam" id="PF00856">
    <property type="entry name" value="SET"/>
    <property type="match status" value="1"/>
</dbReference>
<sequence length="499" mass="54439">MPTIPSTLTLSGTPSRSRGRRLLASRAFAPGDLIAMFNNNNNSDGDALVAIPDSAHLSSTCSWCLSSSSSSSESGSIAVRTCTGCRAAAYCSTPCQRADWARAHKGECKAFQRVRAEGRDATMLPTPVRALVRLLLLMARSGDAAAVGELEGHVGAFRDAKIDGSGSERWRDMELQALAALHYLGREASPGSVAGAVEILCKMQVNSFNMADADIEQSGLFLDPALAMVNHSCVPNAFVQFAGRKAMLRAYQEIKKDEEVEISYIESLNSNMSLQRNVEEVYPGCSTSLQGIDTLEKREELRRRWSMCKQLRKTKMFAIEPLSQVLVEAGVYFGEQGDFAAALAISCFIALEIDPYRYPMPFAAQRVKSLLMIAKLLTNTAPGVSSPPIGDTKGAAKTRLSELLAKTDQVTICHAMLVLVLHWGPAAHSSEWQVCSEAKGLLKDIKTLPGREKEYAMVETLYRNPNGPDESIYFEIGVLRPIRELSEIALDIMALEFES</sequence>
<dbReference type="InterPro" id="IPR002893">
    <property type="entry name" value="Znf_MYND"/>
</dbReference>
<dbReference type="GO" id="GO:0005634">
    <property type="term" value="C:nucleus"/>
    <property type="evidence" value="ECO:0007669"/>
    <property type="project" value="TreeGrafter"/>
</dbReference>
<dbReference type="EMBL" id="KB706242">
    <property type="protein sequence ID" value="EMR68400.1"/>
    <property type="molecule type" value="Genomic_DNA"/>
</dbReference>
<dbReference type="OrthoDB" id="265717at2759"/>
<evidence type="ECO:0000256" key="4">
    <source>
        <dbReference type="PROSITE-ProRule" id="PRU00134"/>
    </source>
</evidence>
<dbReference type="AlphaFoldDB" id="M7TNV2"/>
<protein>
    <submittedName>
        <fullName evidence="7">Putative mynd finger family protein</fullName>
    </submittedName>
</protein>
<feature type="domain" description="SET" evidence="5">
    <location>
        <begin position="6"/>
        <end position="265"/>
    </location>
</feature>
<dbReference type="PANTHER" id="PTHR12197">
    <property type="entry name" value="HISTONE-LYSINE N-METHYLTRANSFERASE SMYD"/>
    <property type="match status" value="1"/>
</dbReference>
<gene>
    <name evidence="7" type="ORF">UCREL1_4583</name>
</gene>
<dbReference type="InterPro" id="IPR046341">
    <property type="entry name" value="SET_dom_sf"/>
</dbReference>
<dbReference type="Gene3D" id="6.10.140.2220">
    <property type="match status" value="1"/>
</dbReference>
<evidence type="ECO:0000256" key="2">
    <source>
        <dbReference type="ARBA" id="ARBA00022771"/>
    </source>
</evidence>
<feature type="domain" description="MYND-type" evidence="6">
    <location>
        <begin position="61"/>
        <end position="108"/>
    </location>
</feature>
<evidence type="ECO:0000313" key="8">
    <source>
        <dbReference type="Proteomes" id="UP000012174"/>
    </source>
</evidence>
<dbReference type="GO" id="GO:0008270">
    <property type="term" value="F:zinc ion binding"/>
    <property type="evidence" value="ECO:0007669"/>
    <property type="project" value="UniProtKB-KW"/>
</dbReference>
<dbReference type="PANTHER" id="PTHR12197:SF251">
    <property type="entry name" value="EG:BACR7C10.4 PROTEIN"/>
    <property type="match status" value="1"/>
</dbReference>
<dbReference type="OMA" id="CKIQNNS"/>
<dbReference type="SUPFAM" id="SSF82199">
    <property type="entry name" value="SET domain"/>
    <property type="match status" value="1"/>
</dbReference>
<dbReference type="Gene3D" id="1.10.220.160">
    <property type="match status" value="1"/>
</dbReference>
<name>M7TNV2_EUTLA</name>
<keyword evidence="1" id="KW-0479">Metal-binding</keyword>
<dbReference type="InterPro" id="IPR050869">
    <property type="entry name" value="H3K4_H4K5_MeTrfase"/>
</dbReference>
<dbReference type="Proteomes" id="UP000012174">
    <property type="component" value="Unassembled WGS sequence"/>
</dbReference>
<dbReference type="Pfam" id="PF01753">
    <property type="entry name" value="zf-MYND"/>
    <property type="match status" value="1"/>
</dbReference>
<dbReference type="PROSITE" id="PS50280">
    <property type="entry name" value="SET"/>
    <property type="match status" value="1"/>
</dbReference>
<reference evidence="8" key="1">
    <citation type="journal article" date="2013" name="Genome Announc.">
        <title>Draft genome sequence of the grapevine dieback fungus Eutypa lata UCR-EL1.</title>
        <authorList>
            <person name="Blanco-Ulate B."/>
            <person name="Rolshausen P.E."/>
            <person name="Cantu D."/>
        </authorList>
    </citation>
    <scope>NUCLEOTIDE SEQUENCE [LARGE SCALE GENOMIC DNA]</scope>
    <source>
        <strain evidence="8">UCR-EL1</strain>
    </source>
</reference>
<organism evidence="7 8">
    <name type="scientific">Eutypa lata (strain UCR-EL1)</name>
    <name type="common">Grapevine dieback disease fungus</name>
    <name type="synonym">Eutypa armeniacae</name>
    <dbReference type="NCBI Taxonomy" id="1287681"/>
    <lineage>
        <taxon>Eukaryota</taxon>
        <taxon>Fungi</taxon>
        <taxon>Dikarya</taxon>
        <taxon>Ascomycota</taxon>
        <taxon>Pezizomycotina</taxon>
        <taxon>Sordariomycetes</taxon>
        <taxon>Xylariomycetidae</taxon>
        <taxon>Xylariales</taxon>
        <taxon>Diatrypaceae</taxon>
        <taxon>Eutypa</taxon>
    </lineage>
</organism>
<evidence type="ECO:0000313" key="7">
    <source>
        <dbReference type="EMBL" id="EMR68400.1"/>
    </source>
</evidence>
<dbReference type="HOGENOM" id="CLU_018406_5_3_1"/>